<name>A0A2M7R9I0_9BACT</name>
<organism evidence="2 3">
    <name type="scientific">Candidatus Magasanikbacteria bacterium CG_4_10_14_0_8_um_filter_32_14</name>
    <dbReference type="NCBI Taxonomy" id="1974640"/>
    <lineage>
        <taxon>Bacteria</taxon>
        <taxon>Candidatus Magasanikiibacteriota</taxon>
    </lineage>
</organism>
<dbReference type="InterPro" id="IPR043519">
    <property type="entry name" value="NT_sf"/>
</dbReference>
<sequence>MNITTQKIIDDIVLKYARNKNVLGIFVFGSVARDMSDEYSDIDIYILSCKIKKSIHD</sequence>
<dbReference type="Pfam" id="PF18765">
    <property type="entry name" value="Polbeta"/>
    <property type="match status" value="1"/>
</dbReference>
<feature type="domain" description="Polymerase beta nucleotidyltransferase" evidence="1">
    <location>
        <begin position="16"/>
        <end position="48"/>
    </location>
</feature>
<evidence type="ECO:0000313" key="3">
    <source>
        <dbReference type="Proteomes" id="UP000229449"/>
    </source>
</evidence>
<comment type="caution">
    <text evidence="2">The sequence shown here is derived from an EMBL/GenBank/DDBJ whole genome shotgun (WGS) entry which is preliminary data.</text>
</comment>
<protein>
    <recommendedName>
        <fullName evidence="1">Polymerase beta nucleotidyltransferase domain-containing protein</fullName>
    </recommendedName>
</protein>
<reference evidence="3" key="1">
    <citation type="submission" date="2017-09" db="EMBL/GenBank/DDBJ databases">
        <title>Depth-based differentiation of microbial function through sediment-hosted aquifers and enrichment of novel symbionts in the deep terrestrial subsurface.</title>
        <authorList>
            <person name="Probst A.J."/>
            <person name="Ladd B."/>
            <person name="Jarett J.K."/>
            <person name="Geller-Mcgrath D.E."/>
            <person name="Sieber C.M.K."/>
            <person name="Emerson J.B."/>
            <person name="Anantharaman K."/>
            <person name="Thomas B.C."/>
            <person name="Malmstrom R."/>
            <person name="Stieglmeier M."/>
            <person name="Klingl A."/>
            <person name="Woyke T."/>
            <person name="Ryan C.M."/>
            <person name="Banfield J.F."/>
        </authorList>
    </citation>
    <scope>NUCLEOTIDE SEQUENCE [LARGE SCALE GENOMIC DNA]</scope>
</reference>
<dbReference type="EMBL" id="PFMA01000045">
    <property type="protein sequence ID" value="PIY93403.1"/>
    <property type="molecule type" value="Genomic_DNA"/>
</dbReference>
<dbReference type="Proteomes" id="UP000229449">
    <property type="component" value="Unassembled WGS sequence"/>
</dbReference>
<gene>
    <name evidence="2" type="ORF">COY69_01815</name>
</gene>
<evidence type="ECO:0000313" key="2">
    <source>
        <dbReference type="EMBL" id="PIY93403.1"/>
    </source>
</evidence>
<evidence type="ECO:0000259" key="1">
    <source>
        <dbReference type="Pfam" id="PF18765"/>
    </source>
</evidence>
<proteinExistence type="predicted"/>
<dbReference type="InterPro" id="IPR041633">
    <property type="entry name" value="Polbeta"/>
</dbReference>
<accession>A0A2M7R9I0</accession>
<dbReference type="Gene3D" id="3.30.460.10">
    <property type="entry name" value="Beta Polymerase, domain 2"/>
    <property type="match status" value="1"/>
</dbReference>
<dbReference type="AlphaFoldDB" id="A0A2M7R9I0"/>
<dbReference type="SUPFAM" id="SSF81301">
    <property type="entry name" value="Nucleotidyltransferase"/>
    <property type="match status" value="1"/>
</dbReference>